<accession>A0ABT3AUJ6</accession>
<feature type="signal peptide" evidence="2">
    <location>
        <begin position="1"/>
        <end position="27"/>
    </location>
</feature>
<evidence type="ECO:0000313" key="4">
    <source>
        <dbReference type="Proteomes" id="UP001526143"/>
    </source>
</evidence>
<dbReference type="Proteomes" id="UP001526143">
    <property type="component" value="Unassembled WGS sequence"/>
</dbReference>
<keyword evidence="4" id="KW-1185">Reference proteome</keyword>
<evidence type="ECO:0000256" key="2">
    <source>
        <dbReference type="SAM" id="SignalP"/>
    </source>
</evidence>
<sequence>MSSKTFKFLFFGSLSLSLLLGNTAAFAQYNNTTTRTTTTTSDGVVVPTTSTGGSIPSDGRSRPIDNSTNIPNYEGVNNIARFSCQPENGQYTVMYQPQSQPNQYFPWAAPGALGGGWNSQARCNAIATRLESYRQDGLLELQTAVENRQNTICVTTEANPSCRIVLTVPPGKDAYDVRNNVFQNLVSADNGQYTTAVNTYTSRGNGTNDLYNLGRTLLGSGNSRTNNLASSKAGINLKPFLDPKDGGTATSLRNGVGRRQGNPQKLNPGNFR</sequence>
<dbReference type="InterPro" id="IPR025478">
    <property type="entry name" value="COP23"/>
</dbReference>
<feature type="chain" id="PRO_5046587271" evidence="2">
    <location>
        <begin position="28"/>
        <end position="272"/>
    </location>
</feature>
<comment type="caution">
    <text evidence="3">The sequence shown here is derived from an EMBL/GenBank/DDBJ whole genome shotgun (WGS) entry which is preliminary data.</text>
</comment>
<keyword evidence="2" id="KW-0732">Signal</keyword>
<proteinExistence type="predicted"/>
<reference evidence="3 4" key="1">
    <citation type="submission" date="2022-10" db="EMBL/GenBank/DDBJ databases">
        <title>Identification of biosynthetic pathway for the production of the potent trypsin inhibitor radiosumin.</title>
        <authorList>
            <person name="Fewer D.P."/>
            <person name="Delbaje E."/>
            <person name="Ouyang X."/>
            <person name="Agostino P.D."/>
            <person name="Wahlsten M."/>
            <person name="Jokela J."/>
            <person name="Permi P."/>
            <person name="Haapaniemi E."/>
            <person name="Koistinen H."/>
        </authorList>
    </citation>
    <scope>NUCLEOTIDE SEQUENCE [LARGE SCALE GENOMIC DNA]</scope>
    <source>
        <strain evidence="3 4">NIES-515</strain>
    </source>
</reference>
<dbReference type="Pfam" id="PF14218">
    <property type="entry name" value="COP23"/>
    <property type="match status" value="1"/>
</dbReference>
<name>A0ABT3AUJ6_9CYAN</name>
<feature type="compositionally biased region" description="Low complexity" evidence="1">
    <location>
        <begin position="36"/>
        <end position="54"/>
    </location>
</feature>
<feature type="region of interest" description="Disordered" evidence="1">
    <location>
        <begin position="36"/>
        <end position="70"/>
    </location>
</feature>
<dbReference type="RefSeq" id="WP_263744221.1">
    <property type="nucleotide sequence ID" value="NZ_JAOWRF010000065.1"/>
</dbReference>
<protein>
    <submittedName>
        <fullName evidence="3">COP23 domain-containing protein</fullName>
    </submittedName>
</protein>
<evidence type="ECO:0000256" key="1">
    <source>
        <dbReference type="SAM" id="MobiDB-lite"/>
    </source>
</evidence>
<gene>
    <name evidence="3" type="ORF">OGM63_04075</name>
</gene>
<evidence type="ECO:0000313" key="3">
    <source>
        <dbReference type="EMBL" id="MCV3212710.1"/>
    </source>
</evidence>
<dbReference type="EMBL" id="JAOWRF010000065">
    <property type="protein sequence ID" value="MCV3212710.1"/>
    <property type="molecule type" value="Genomic_DNA"/>
</dbReference>
<organism evidence="3 4">
    <name type="scientific">Plectonema radiosum NIES-515</name>
    <dbReference type="NCBI Taxonomy" id="2986073"/>
    <lineage>
        <taxon>Bacteria</taxon>
        <taxon>Bacillati</taxon>
        <taxon>Cyanobacteriota</taxon>
        <taxon>Cyanophyceae</taxon>
        <taxon>Oscillatoriophycideae</taxon>
        <taxon>Oscillatoriales</taxon>
        <taxon>Microcoleaceae</taxon>
        <taxon>Plectonema</taxon>
    </lineage>
</organism>
<feature type="compositionally biased region" description="Polar residues" evidence="1">
    <location>
        <begin position="261"/>
        <end position="272"/>
    </location>
</feature>
<feature type="region of interest" description="Disordered" evidence="1">
    <location>
        <begin position="236"/>
        <end position="272"/>
    </location>
</feature>